<feature type="compositionally biased region" description="Low complexity" evidence="3">
    <location>
        <begin position="576"/>
        <end position="589"/>
    </location>
</feature>
<name>A0A7I4Y907_HAECO</name>
<dbReference type="InterPro" id="IPR025927">
    <property type="entry name" value="Znf_KANL2-like"/>
</dbReference>
<evidence type="ECO:0000256" key="2">
    <source>
        <dbReference type="ARBA" id="ARBA00023242"/>
    </source>
</evidence>
<feature type="domain" description="KANL2-like probable zinc-finger" evidence="4">
    <location>
        <begin position="298"/>
        <end position="332"/>
    </location>
</feature>
<dbReference type="WBParaSite" id="HCON_00070920-00001">
    <property type="protein sequence ID" value="HCON_00070920-00001"/>
    <property type="gene ID" value="HCON_00070920"/>
</dbReference>
<evidence type="ECO:0000256" key="1">
    <source>
        <dbReference type="ARBA" id="ARBA00004123"/>
    </source>
</evidence>
<dbReference type="Proteomes" id="UP000025227">
    <property type="component" value="Unplaced"/>
</dbReference>
<feature type="region of interest" description="Disordered" evidence="3">
    <location>
        <begin position="647"/>
        <end position="891"/>
    </location>
</feature>
<protein>
    <submittedName>
        <fullName evidence="6">Zf-C3Hc3H domain-containing protein</fullName>
    </submittedName>
</protein>
<feature type="compositionally biased region" description="Basic and acidic residues" evidence="3">
    <location>
        <begin position="688"/>
        <end position="705"/>
    </location>
</feature>
<dbReference type="Pfam" id="PF13891">
    <property type="entry name" value="zf-C3HC3H_KANSL2"/>
    <property type="match status" value="1"/>
</dbReference>
<feature type="region of interest" description="Disordered" evidence="3">
    <location>
        <begin position="509"/>
        <end position="551"/>
    </location>
</feature>
<evidence type="ECO:0000313" key="5">
    <source>
        <dbReference type="Proteomes" id="UP000025227"/>
    </source>
</evidence>
<evidence type="ECO:0000259" key="4">
    <source>
        <dbReference type="Pfam" id="PF13891"/>
    </source>
</evidence>
<dbReference type="OMA" id="YGECEYI"/>
<feature type="compositionally biased region" description="Pro residues" evidence="3">
    <location>
        <begin position="668"/>
        <end position="677"/>
    </location>
</feature>
<evidence type="ECO:0000256" key="3">
    <source>
        <dbReference type="SAM" id="MobiDB-lite"/>
    </source>
</evidence>
<sequence>MSDVIDWSNSEPPNRYVLAYGTQHCLIEQDYDHTIYGECEYIASRTLIKCKSVRKKADLKANGGICEMHTRFHEAIRDRFLCEERRLAQDSGPGKQKYAPFTNQDGFICDEFPWLMPSHRWESPLPRTIYDYAPDDDPVAPLRHAGVYTDRDILKMRRALTEKKIKYLQLHGEMMMERARRRANELLTKNRKEITLGENNAAVVAACASIDDYGCILRRMTSSQKYRSGEWKKVEPPRCSFGTTLKNSLSKEDRDSISCVLNAILDCVGEDKMDFVSYMKAHDARAPDIIEINKEEVKQCTAPAIPHSEYCISHQMLDERQIMFVPCSVCHSMCSGLSSPPMCGKHLVEFAKNKRAAAKDARVPVSSLINLSSGVPPLSPLSKLKSVNDPSKPLFGLPSNSVPSPFVAGSSVEKRSTKRVSIDSYTKEDSDSVLKRFRSEVPPQMTVGEALTQSSAVTDAIRRAEMRRSREDEVCSCARIRPFNRSNFPPKTSVPRRVTAVVRPPIPVRRQSIVEGNPMRSQSPQVPQSDSGNRLAGGSDQVAPRQLPVPLPRRFQQPHRFVPRDSRLASPQSFISTRPQYSSSSPSTSTIVLDEAGNEVLMEERRSPPRNQQAYDGGANRVVIPTQTRPYISSYRRHPQTIIRQQPGVQYVRDGTSHQEVPRTHSTLPPPPDPPLLPFSHGYVRPIPLERRPPNTEENDRKAGGRVEPTSSGAPSQREADVPPARDAQPTAESTEKSERLLDPPPPPPILRPRFPTILRKVDGVSIPAAPTPPQHPPAPSVVQRPPPPGPLPRPPPASRPMPPHRLLSAAARPVPPHRLIKSLPLPVVPAPRAPKLDSKTESANAPEHSKATDHSQSTVPAERSTTSSDAPSAPTKPFVDKANGLSSADLDPLRILADVSEAARDSVASSSGSKPAVAASTSTQQPSAPQPPTNVASNGDDDDDFEEEL</sequence>
<feature type="compositionally biased region" description="Low complexity" evidence="3">
    <location>
        <begin position="865"/>
        <end position="876"/>
    </location>
</feature>
<feature type="compositionally biased region" description="Acidic residues" evidence="3">
    <location>
        <begin position="940"/>
        <end position="950"/>
    </location>
</feature>
<keyword evidence="5" id="KW-1185">Reference proteome</keyword>
<feature type="compositionally biased region" description="Pro residues" evidence="3">
    <location>
        <begin position="770"/>
        <end position="804"/>
    </location>
</feature>
<feature type="region of interest" description="Disordered" evidence="3">
    <location>
        <begin position="567"/>
        <end position="589"/>
    </location>
</feature>
<feature type="compositionally biased region" description="Polar residues" evidence="3">
    <location>
        <begin position="519"/>
        <end position="532"/>
    </location>
</feature>
<dbReference type="AlphaFoldDB" id="A0A7I4Y907"/>
<reference evidence="6" key="1">
    <citation type="submission" date="2020-12" db="UniProtKB">
        <authorList>
            <consortium name="WormBaseParasite"/>
        </authorList>
    </citation>
    <scope>IDENTIFICATION</scope>
    <source>
        <strain evidence="6">MHco3</strain>
    </source>
</reference>
<feature type="region of interest" description="Disordered" evidence="3">
    <location>
        <begin position="903"/>
        <end position="950"/>
    </location>
</feature>
<accession>A0A7I4Y907</accession>
<feature type="compositionally biased region" description="Low complexity" evidence="3">
    <location>
        <begin position="919"/>
        <end position="928"/>
    </location>
</feature>
<organism evidence="5 6">
    <name type="scientific">Haemonchus contortus</name>
    <name type="common">Barber pole worm</name>
    <dbReference type="NCBI Taxonomy" id="6289"/>
    <lineage>
        <taxon>Eukaryota</taxon>
        <taxon>Metazoa</taxon>
        <taxon>Ecdysozoa</taxon>
        <taxon>Nematoda</taxon>
        <taxon>Chromadorea</taxon>
        <taxon>Rhabditida</taxon>
        <taxon>Rhabditina</taxon>
        <taxon>Rhabditomorpha</taxon>
        <taxon>Strongyloidea</taxon>
        <taxon>Trichostrongylidae</taxon>
        <taxon>Haemonchus</taxon>
    </lineage>
</organism>
<evidence type="ECO:0000313" key="6">
    <source>
        <dbReference type="WBParaSite" id="HCON_00070920-00001"/>
    </source>
</evidence>
<dbReference type="GO" id="GO:0005634">
    <property type="term" value="C:nucleus"/>
    <property type="evidence" value="ECO:0007669"/>
    <property type="project" value="UniProtKB-SubCell"/>
</dbReference>
<comment type="subcellular location">
    <subcellularLocation>
        <location evidence="1">Nucleus</location>
    </subcellularLocation>
</comment>
<dbReference type="OrthoDB" id="5850696at2759"/>
<proteinExistence type="predicted"/>
<keyword evidence="2" id="KW-0539">Nucleus</keyword>